<sequence length="40" mass="4684">ADKEENRFICRIVFPTTFSDETSTNSQSNIDFHFMDNKTP</sequence>
<dbReference type="Proteomes" id="UP000026915">
    <property type="component" value="Chromosome 10"/>
</dbReference>
<feature type="non-terminal residue" evidence="2">
    <location>
        <position position="1"/>
    </location>
</feature>
<name>A0A061FJJ6_THECC</name>
<evidence type="ECO:0000313" key="3">
    <source>
        <dbReference type="Proteomes" id="UP000026915"/>
    </source>
</evidence>
<reference evidence="2 3" key="1">
    <citation type="journal article" date="2013" name="Genome Biol.">
        <title>The genome sequence of the most widely cultivated cacao type and its use to identify candidate genes regulating pod color.</title>
        <authorList>
            <person name="Motamayor J.C."/>
            <person name="Mockaitis K."/>
            <person name="Schmutz J."/>
            <person name="Haiminen N."/>
            <person name="Iii D.L."/>
            <person name="Cornejo O."/>
            <person name="Findley S.D."/>
            <person name="Zheng P."/>
            <person name="Utro F."/>
            <person name="Royaert S."/>
            <person name="Saski C."/>
            <person name="Jenkins J."/>
            <person name="Podicheti R."/>
            <person name="Zhao M."/>
            <person name="Scheffler B.E."/>
            <person name="Stack J.C."/>
            <person name="Feltus F.A."/>
            <person name="Mustiga G.M."/>
            <person name="Amores F."/>
            <person name="Phillips W."/>
            <person name="Marelli J.P."/>
            <person name="May G.D."/>
            <person name="Shapiro H."/>
            <person name="Ma J."/>
            <person name="Bustamante C.D."/>
            <person name="Schnell R.J."/>
            <person name="Main D."/>
            <person name="Gilbert D."/>
            <person name="Parida L."/>
            <person name="Kuhn D.N."/>
        </authorList>
    </citation>
    <scope>NUCLEOTIDE SEQUENCE [LARGE SCALE GENOMIC DNA]</scope>
    <source>
        <strain evidence="3">cv. Matina 1-6</strain>
    </source>
</reference>
<evidence type="ECO:0000313" key="2">
    <source>
        <dbReference type="EMBL" id="EOY17520.1"/>
    </source>
</evidence>
<feature type="non-terminal residue" evidence="2">
    <location>
        <position position="40"/>
    </location>
</feature>
<evidence type="ECO:0000256" key="1">
    <source>
        <dbReference type="SAM" id="MobiDB-lite"/>
    </source>
</evidence>
<keyword evidence="3" id="KW-1185">Reference proteome</keyword>
<feature type="compositionally biased region" description="Polar residues" evidence="1">
    <location>
        <begin position="20"/>
        <end position="30"/>
    </location>
</feature>
<dbReference type="InParanoid" id="A0A061FJJ6"/>
<accession>A0A061FJJ6</accession>
<dbReference type="Gramene" id="EOY17520">
    <property type="protein sequence ID" value="EOY17520"/>
    <property type="gene ID" value="TCM_042337"/>
</dbReference>
<dbReference type="AlphaFoldDB" id="A0A061FJJ6"/>
<dbReference type="HOGENOM" id="CLU_3302404_0_0_1"/>
<proteinExistence type="predicted"/>
<protein>
    <submittedName>
        <fullName evidence="2">Uncharacterized protein isoform 2</fullName>
    </submittedName>
</protein>
<organism evidence="2 3">
    <name type="scientific">Theobroma cacao</name>
    <name type="common">Cacao</name>
    <name type="synonym">Cocoa</name>
    <dbReference type="NCBI Taxonomy" id="3641"/>
    <lineage>
        <taxon>Eukaryota</taxon>
        <taxon>Viridiplantae</taxon>
        <taxon>Streptophyta</taxon>
        <taxon>Embryophyta</taxon>
        <taxon>Tracheophyta</taxon>
        <taxon>Spermatophyta</taxon>
        <taxon>Magnoliopsida</taxon>
        <taxon>eudicotyledons</taxon>
        <taxon>Gunneridae</taxon>
        <taxon>Pentapetalae</taxon>
        <taxon>rosids</taxon>
        <taxon>malvids</taxon>
        <taxon>Malvales</taxon>
        <taxon>Malvaceae</taxon>
        <taxon>Byttnerioideae</taxon>
        <taxon>Theobroma</taxon>
    </lineage>
</organism>
<feature type="region of interest" description="Disordered" evidence="1">
    <location>
        <begin position="20"/>
        <end position="40"/>
    </location>
</feature>
<gene>
    <name evidence="2" type="ORF">TCM_042337</name>
</gene>
<dbReference type="EMBL" id="CM001888">
    <property type="protein sequence ID" value="EOY17520.1"/>
    <property type="molecule type" value="Genomic_DNA"/>
</dbReference>